<dbReference type="Proteomes" id="UP000268096">
    <property type="component" value="Unassembled WGS sequence"/>
</dbReference>
<dbReference type="AlphaFoldDB" id="A0A0Q0A861"/>
<name>A0A0Q0A861_PSESX</name>
<comment type="caution">
    <text evidence="2">The sequence shown here is derived from an EMBL/GenBank/DDBJ whole genome shotgun (WGS) entry which is preliminary data.</text>
</comment>
<feature type="compositionally biased region" description="Polar residues" evidence="1">
    <location>
        <begin position="106"/>
        <end position="119"/>
    </location>
</feature>
<accession>A0A0Q0A861</accession>
<proteinExistence type="predicted"/>
<dbReference type="EMBL" id="RBTH01000198">
    <property type="protein sequence ID" value="RMT45617.1"/>
    <property type="molecule type" value="Genomic_DNA"/>
</dbReference>
<evidence type="ECO:0000313" key="2">
    <source>
        <dbReference type="EMBL" id="RMT45617.1"/>
    </source>
</evidence>
<feature type="region of interest" description="Disordered" evidence="1">
    <location>
        <begin position="101"/>
        <end position="126"/>
    </location>
</feature>
<gene>
    <name evidence="2" type="ORF">ALP48_05014</name>
</gene>
<evidence type="ECO:0000313" key="3">
    <source>
        <dbReference type="Proteomes" id="UP000268096"/>
    </source>
</evidence>
<protein>
    <submittedName>
        <fullName evidence="2">Uncharacterized protein</fullName>
    </submittedName>
</protein>
<evidence type="ECO:0000256" key="1">
    <source>
        <dbReference type="SAM" id="MobiDB-lite"/>
    </source>
</evidence>
<organism evidence="2 3">
    <name type="scientific">Pseudomonas syringae pv. solidagae</name>
    <dbReference type="NCBI Taxonomy" id="264458"/>
    <lineage>
        <taxon>Bacteria</taxon>
        <taxon>Pseudomonadati</taxon>
        <taxon>Pseudomonadota</taxon>
        <taxon>Gammaproteobacteria</taxon>
        <taxon>Pseudomonadales</taxon>
        <taxon>Pseudomonadaceae</taxon>
        <taxon>Pseudomonas</taxon>
        <taxon>Pseudomonas syringae</taxon>
    </lineage>
</organism>
<reference evidence="2 3" key="1">
    <citation type="submission" date="2018-08" db="EMBL/GenBank/DDBJ databases">
        <title>Recombination of ecologically and evolutionarily significant loci maintains genetic cohesion in the Pseudomonas syringae species complex.</title>
        <authorList>
            <person name="Dillon M."/>
            <person name="Thakur S."/>
            <person name="Almeida R.N.D."/>
            <person name="Weir B.S."/>
            <person name="Guttman D.S."/>
        </authorList>
    </citation>
    <scope>NUCLEOTIDE SEQUENCE [LARGE SCALE GENOMIC DNA]</scope>
    <source>
        <strain evidence="2 3">ICMP 16926</strain>
    </source>
</reference>
<sequence>MSIISADSVKPKYTTYKIEFSLCFKMSRIRSNAGLNMPPGFTTEEPMNKALYAVLLSGSLLVVAGCDQLESSTKHVVNAAADSAKQVVDDTHKAATQALDDARQELSLQESPPNSAETENTSDKEI</sequence>